<evidence type="ECO:0000313" key="12">
    <source>
        <dbReference type="EMBL" id="KAH7424989.1"/>
    </source>
</evidence>
<dbReference type="Gene3D" id="3.60.40.10">
    <property type="entry name" value="PPM-type phosphatase domain"/>
    <property type="match status" value="1"/>
</dbReference>
<dbReference type="GO" id="GO:0046872">
    <property type="term" value="F:metal ion binding"/>
    <property type="evidence" value="ECO:0007669"/>
    <property type="project" value="UniProtKB-KW"/>
</dbReference>
<feature type="domain" description="PPM-type phosphatase" evidence="11">
    <location>
        <begin position="42"/>
        <end position="340"/>
    </location>
</feature>
<evidence type="ECO:0000256" key="3">
    <source>
        <dbReference type="ARBA" id="ARBA00006702"/>
    </source>
</evidence>
<comment type="cofactor">
    <cofactor evidence="1">
        <name>Mn(2+)</name>
        <dbReference type="ChEBI" id="CHEBI:29035"/>
    </cofactor>
</comment>
<keyword evidence="7" id="KW-0460">Magnesium</keyword>
<evidence type="ECO:0000256" key="10">
    <source>
        <dbReference type="RuleBase" id="RU003465"/>
    </source>
</evidence>
<dbReference type="SMART" id="SM00332">
    <property type="entry name" value="PP2Cc"/>
    <property type="match status" value="1"/>
</dbReference>
<dbReference type="FunFam" id="3.60.40.10:FF:000020">
    <property type="entry name" value="Probable protein phosphatase 2C 42"/>
    <property type="match status" value="1"/>
</dbReference>
<reference evidence="12" key="1">
    <citation type="submission" date="2021-08" db="EMBL/GenBank/DDBJ databases">
        <title>WGS assembly of Ceratopteris richardii.</title>
        <authorList>
            <person name="Marchant D.B."/>
            <person name="Chen G."/>
            <person name="Jenkins J."/>
            <person name="Shu S."/>
            <person name="Leebens-Mack J."/>
            <person name="Grimwood J."/>
            <person name="Schmutz J."/>
            <person name="Soltis P."/>
            <person name="Soltis D."/>
            <person name="Chen Z.-H."/>
        </authorList>
    </citation>
    <scope>NUCLEOTIDE SEQUENCE</scope>
    <source>
        <strain evidence="12">Whitten #5841</strain>
        <tissue evidence="12">Leaf</tissue>
    </source>
</reference>
<comment type="similarity">
    <text evidence="3 10">Belongs to the PP2C family.</text>
</comment>
<dbReference type="SMART" id="SM00331">
    <property type="entry name" value="PP2C_SIG"/>
    <property type="match status" value="1"/>
</dbReference>
<dbReference type="OrthoDB" id="420076at2759"/>
<dbReference type="Pfam" id="PF00481">
    <property type="entry name" value="PP2C"/>
    <property type="match status" value="1"/>
</dbReference>
<evidence type="ECO:0000256" key="1">
    <source>
        <dbReference type="ARBA" id="ARBA00001936"/>
    </source>
</evidence>
<evidence type="ECO:0000256" key="7">
    <source>
        <dbReference type="ARBA" id="ARBA00022842"/>
    </source>
</evidence>
<organism evidence="12 13">
    <name type="scientific">Ceratopteris richardii</name>
    <name type="common">Triangle waterfern</name>
    <dbReference type="NCBI Taxonomy" id="49495"/>
    <lineage>
        <taxon>Eukaryota</taxon>
        <taxon>Viridiplantae</taxon>
        <taxon>Streptophyta</taxon>
        <taxon>Embryophyta</taxon>
        <taxon>Tracheophyta</taxon>
        <taxon>Polypodiopsida</taxon>
        <taxon>Polypodiidae</taxon>
        <taxon>Polypodiales</taxon>
        <taxon>Pteridineae</taxon>
        <taxon>Pteridaceae</taxon>
        <taxon>Parkerioideae</taxon>
        <taxon>Ceratopteris</taxon>
    </lineage>
</organism>
<dbReference type="AlphaFoldDB" id="A0A8T2TWW7"/>
<evidence type="ECO:0000256" key="2">
    <source>
        <dbReference type="ARBA" id="ARBA00001946"/>
    </source>
</evidence>
<comment type="cofactor">
    <cofactor evidence="2">
        <name>Mg(2+)</name>
        <dbReference type="ChEBI" id="CHEBI:18420"/>
    </cofactor>
</comment>
<evidence type="ECO:0000256" key="5">
    <source>
        <dbReference type="ARBA" id="ARBA00022723"/>
    </source>
</evidence>
<keyword evidence="13" id="KW-1185">Reference proteome</keyword>
<evidence type="ECO:0000313" key="13">
    <source>
        <dbReference type="Proteomes" id="UP000825935"/>
    </source>
</evidence>
<dbReference type="SUPFAM" id="SSF81606">
    <property type="entry name" value="PP2C-like"/>
    <property type="match status" value="1"/>
</dbReference>
<evidence type="ECO:0000256" key="6">
    <source>
        <dbReference type="ARBA" id="ARBA00022801"/>
    </source>
</evidence>
<sequence>MSLFSSCWKPVENYIQFGVQVVEDQHDNLLWHKDLTQYVNGDFSIAVVQANARLEDQSQVRAGPYGTIIGVYDGHGGTEASRFLTSSLFPKIEDTARDYGGMSAKVLKQAFLETEAEFLSLVDKNRKIKPQIASVGSCCLVGVINGNNLFVANLGDSRVVLGTVQGGKLTALRLSEEHNACDVQIREELRAQHPDDSHIVVRKHGVWRVKGVIQVSRSIGDIYLKRPGYTKEMQISHMGSPLVLERPVLSAEPSVHERTLSSDDRFLVFASDGLWEHLSDQEAVDIVHKSSRNGIARRLVRAALQQAARKREMSYSDLKRIEPGVRRYFHDDISVVVVYLNQNVVNPSGSSFSQRPGKVPFNIVNAPKDIFPLNTLQDALT</sequence>
<comment type="caution">
    <text evidence="12">The sequence shown here is derived from an EMBL/GenBank/DDBJ whole genome shotgun (WGS) entry which is preliminary data.</text>
</comment>
<gene>
    <name evidence="12" type="ORF">KP509_11G035700</name>
</gene>
<dbReference type="InterPro" id="IPR001932">
    <property type="entry name" value="PPM-type_phosphatase-like_dom"/>
</dbReference>
<keyword evidence="5" id="KW-0479">Metal-binding</keyword>
<dbReference type="InterPro" id="IPR036457">
    <property type="entry name" value="PPM-type-like_dom_sf"/>
</dbReference>
<keyword evidence="8 10" id="KW-0904">Protein phosphatase</keyword>
<dbReference type="OMA" id="FKATERA"/>
<dbReference type="GO" id="GO:0004722">
    <property type="term" value="F:protein serine/threonine phosphatase activity"/>
    <property type="evidence" value="ECO:0007669"/>
    <property type="project" value="UniProtKB-EC"/>
</dbReference>
<dbReference type="CDD" id="cd00143">
    <property type="entry name" value="PP2Cc"/>
    <property type="match status" value="1"/>
</dbReference>
<evidence type="ECO:0000256" key="9">
    <source>
        <dbReference type="ARBA" id="ARBA00023211"/>
    </source>
</evidence>
<dbReference type="InterPro" id="IPR015655">
    <property type="entry name" value="PP2C"/>
</dbReference>
<protein>
    <recommendedName>
        <fullName evidence="4">protein-serine/threonine phosphatase</fullName>
        <ecNumber evidence="4">3.1.3.16</ecNumber>
    </recommendedName>
</protein>
<keyword evidence="9" id="KW-0464">Manganese</keyword>
<accession>A0A8T2TWW7</accession>
<keyword evidence="6 10" id="KW-0378">Hydrolase</keyword>
<name>A0A8T2TWW7_CERRI</name>
<proteinExistence type="inferred from homology"/>
<evidence type="ECO:0000256" key="8">
    <source>
        <dbReference type="ARBA" id="ARBA00022912"/>
    </source>
</evidence>
<dbReference type="PANTHER" id="PTHR47992">
    <property type="entry name" value="PROTEIN PHOSPHATASE"/>
    <property type="match status" value="1"/>
</dbReference>
<dbReference type="InterPro" id="IPR000222">
    <property type="entry name" value="PP2C_BS"/>
</dbReference>
<evidence type="ECO:0000259" key="11">
    <source>
        <dbReference type="PROSITE" id="PS51746"/>
    </source>
</evidence>
<dbReference type="EMBL" id="CM035416">
    <property type="protein sequence ID" value="KAH7424989.1"/>
    <property type="molecule type" value="Genomic_DNA"/>
</dbReference>
<dbReference type="PROSITE" id="PS01032">
    <property type="entry name" value="PPM_1"/>
    <property type="match status" value="1"/>
</dbReference>
<evidence type="ECO:0000256" key="4">
    <source>
        <dbReference type="ARBA" id="ARBA00013081"/>
    </source>
</evidence>
<dbReference type="Proteomes" id="UP000825935">
    <property type="component" value="Chromosome 11"/>
</dbReference>
<dbReference type="EC" id="3.1.3.16" evidence="4"/>
<dbReference type="PROSITE" id="PS51746">
    <property type="entry name" value="PPM_2"/>
    <property type="match status" value="1"/>
</dbReference>